<dbReference type="PROSITE" id="PS51457">
    <property type="entry name" value="BEN"/>
    <property type="match status" value="1"/>
</dbReference>
<dbReference type="Pfam" id="PF10523">
    <property type="entry name" value="BEN"/>
    <property type="match status" value="1"/>
</dbReference>
<dbReference type="SMART" id="SM01025">
    <property type="entry name" value="BEN"/>
    <property type="match status" value="1"/>
</dbReference>
<dbReference type="KEGG" id="sluc:116051852"/>
<evidence type="ECO:0000256" key="2">
    <source>
        <dbReference type="ARBA" id="ARBA00022499"/>
    </source>
</evidence>
<dbReference type="InterPro" id="IPR011333">
    <property type="entry name" value="SKP1/BTB/POZ_sf"/>
</dbReference>
<dbReference type="PROSITE" id="PS50097">
    <property type="entry name" value="BTB"/>
    <property type="match status" value="1"/>
</dbReference>
<dbReference type="CTD" id="103910274"/>
<dbReference type="InterPro" id="IPR018379">
    <property type="entry name" value="BEN_domain"/>
</dbReference>
<evidence type="ECO:0000259" key="7">
    <source>
        <dbReference type="PROSITE" id="PS51457"/>
    </source>
</evidence>
<dbReference type="GeneTree" id="ENSGT00940000159327"/>
<feature type="compositionally biased region" description="Gly residues" evidence="5">
    <location>
        <begin position="632"/>
        <end position="657"/>
    </location>
</feature>
<dbReference type="InterPro" id="IPR000210">
    <property type="entry name" value="BTB/POZ_dom"/>
</dbReference>
<evidence type="ECO:0000256" key="5">
    <source>
        <dbReference type="SAM" id="MobiDB-lite"/>
    </source>
</evidence>
<dbReference type="Gene3D" id="3.30.710.10">
    <property type="entry name" value="Potassium Channel Kv1.1, Chain A"/>
    <property type="match status" value="1"/>
</dbReference>
<feature type="compositionally biased region" description="Gly residues" evidence="5">
    <location>
        <begin position="299"/>
        <end position="313"/>
    </location>
</feature>
<evidence type="ECO:0000313" key="8">
    <source>
        <dbReference type="Ensembl" id="ENSSLUP00000033821.1"/>
    </source>
</evidence>
<accession>A0A8C9Z086</accession>
<evidence type="ECO:0000256" key="1">
    <source>
        <dbReference type="ARBA" id="ARBA00004123"/>
    </source>
</evidence>
<feature type="region of interest" description="Disordered" evidence="5">
    <location>
        <begin position="222"/>
        <end position="255"/>
    </location>
</feature>
<dbReference type="GO" id="GO:0045892">
    <property type="term" value="P:negative regulation of DNA-templated transcription"/>
    <property type="evidence" value="ECO:0007669"/>
    <property type="project" value="UniProtKB-ARBA"/>
</dbReference>
<gene>
    <name evidence="8" type="primary">nacc1a</name>
</gene>
<dbReference type="GO" id="GO:0042127">
    <property type="term" value="P:regulation of cell population proliferation"/>
    <property type="evidence" value="ECO:0007669"/>
    <property type="project" value="UniProtKB-ARBA"/>
</dbReference>
<dbReference type="Ensembl" id="ENSSLUT00000034874.1">
    <property type="protein sequence ID" value="ENSSLUP00000033821.1"/>
    <property type="gene ID" value="ENSSLUG00000015030.1"/>
</dbReference>
<evidence type="ECO:0000313" key="9">
    <source>
        <dbReference type="Proteomes" id="UP000694568"/>
    </source>
</evidence>
<name>A0A8C9Z086_SANLU</name>
<keyword evidence="3" id="KW-0832">Ubl conjugation</keyword>
<evidence type="ECO:0000259" key="6">
    <source>
        <dbReference type="PROSITE" id="PS50097"/>
    </source>
</evidence>
<feature type="compositionally biased region" description="Acidic residues" evidence="5">
    <location>
        <begin position="395"/>
        <end position="407"/>
    </location>
</feature>
<feature type="compositionally biased region" description="Low complexity" evidence="5">
    <location>
        <begin position="358"/>
        <end position="372"/>
    </location>
</feature>
<dbReference type="FunFam" id="3.30.710.10:FF:000009">
    <property type="entry name" value="Zinc finger and BTB domain-containing 37"/>
    <property type="match status" value="1"/>
</dbReference>
<proteinExistence type="predicted"/>
<evidence type="ECO:0000256" key="4">
    <source>
        <dbReference type="ARBA" id="ARBA00023242"/>
    </source>
</evidence>
<evidence type="ECO:0000256" key="3">
    <source>
        <dbReference type="ARBA" id="ARBA00022843"/>
    </source>
</evidence>
<feature type="domain" description="BEN" evidence="7">
    <location>
        <begin position="487"/>
        <end position="584"/>
    </location>
</feature>
<feature type="region of interest" description="Disordered" evidence="5">
    <location>
        <begin position="358"/>
        <end position="407"/>
    </location>
</feature>
<dbReference type="SMART" id="SM00225">
    <property type="entry name" value="BTB"/>
    <property type="match status" value="1"/>
</dbReference>
<keyword evidence="4" id="KW-0539">Nucleus</keyword>
<comment type="subcellular location">
    <subcellularLocation>
        <location evidence="1">Nucleus</location>
    </subcellularLocation>
</comment>
<reference evidence="8" key="2">
    <citation type="submission" date="2025-09" db="UniProtKB">
        <authorList>
            <consortium name="Ensembl"/>
        </authorList>
    </citation>
    <scope>IDENTIFICATION</scope>
</reference>
<dbReference type="GO" id="GO:0031981">
    <property type="term" value="C:nuclear lumen"/>
    <property type="evidence" value="ECO:0007669"/>
    <property type="project" value="UniProtKB-ARBA"/>
</dbReference>
<dbReference type="GO" id="GO:0000978">
    <property type="term" value="F:RNA polymerase II cis-regulatory region sequence-specific DNA binding"/>
    <property type="evidence" value="ECO:0007669"/>
    <property type="project" value="TreeGrafter"/>
</dbReference>
<dbReference type="Pfam" id="PF00651">
    <property type="entry name" value="BTB"/>
    <property type="match status" value="1"/>
</dbReference>
<feature type="region of interest" description="Disordered" evidence="5">
    <location>
        <begin position="295"/>
        <end position="314"/>
    </location>
</feature>
<reference evidence="8" key="1">
    <citation type="submission" date="2025-08" db="UniProtKB">
        <authorList>
            <consortium name="Ensembl"/>
        </authorList>
    </citation>
    <scope>IDENTIFICATION</scope>
</reference>
<dbReference type="OrthoDB" id="10261408at2759"/>
<feature type="compositionally biased region" description="Polar residues" evidence="5">
    <location>
        <begin position="380"/>
        <end position="390"/>
    </location>
</feature>
<dbReference type="PANTHER" id="PTHR46105">
    <property type="entry name" value="AGAP004733-PA"/>
    <property type="match status" value="1"/>
</dbReference>
<protein>
    <submittedName>
        <fullName evidence="8">Nucleus accumbens-associated protein 1-like</fullName>
    </submittedName>
</protein>
<dbReference type="Proteomes" id="UP000694568">
    <property type="component" value="Unplaced"/>
</dbReference>
<organism evidence="8 9">
    <name type="scientific">Sander lucioperca</name>
    <name type="common">Pike-perch</name>
    <name type="synonym">Perca lucioperca</name>
    <dbReference type="NCBI Taxonomy" id="283035"/>
    <lineage>
        <taxon>Eukaryota</taxon>
        <taxon>Metazoa</taxon>
        <taxon>Chordata</taxon>
        <taxon>Craniata</taxon>
        <taxon>Vertebrata</taxon>
        <taxon>Euteleostomi</taxon>
        <taxon>Actinopterygii</taxon>
        <taxon>Neopterygii</taxon>
        <taxon>Teleostei</taxon>
        <taxon>Neoteleostei</taxon>
        <taxon>Acanthomorphata</taxon>
        <taxon>Eupercaria</taxon>
        <taxon>Perciformes</taxon>
        <taxon>Percoidei</taxon>
        <taxon>Percidae</taxon>
        <taxon>Luciopercinae</taxon>
        <taxon>Sander</taxon>
    </lineage>
</organism>
<dbReference type="GO" id="GO:0000981">
    <property type="term" value="F:DNA-binding transcription factor activity, RNA polymerase II-specific"/>
    <property type="evidence" value="ECO:0007669"/>
    <property type="project" value="TreeGrafter"/>
</dbReference>
<dbReference type="SUPFAM" id="SSF54695">
    <property type="entry name" value="POZ domain"/>
    <property type="match status" value="1"/>
</dbReference>
<feature type="domain" description="BTB" evidence="6">
    <location>
        <begin position="112"/>
        <end position="186"/>
    </location>
</feature>
<sequence>MTSASCLSSSSYVPCDQWFCVPQSPGILYHPRWLCYRRLAHTEWLPGARKNGKRDRCVSSFKPTLCVNFPTRGPFGGVRRRTMAQTLQMAIPNFGNNVLECLNEQRLQGLYCDVSVVVKGHAFKAHRAVLAASSSYFRDLFSSSNSGGGSSNETSPNIVELPSAVQPQSFQQILSFCYTGRLSMTVGDQFLLMYTAGFLQIQQIMEKGTEFFLKVSSPSCDSQGLHAEEAPPSEPPPSEPQSPVTQTSNSAGRPASCLTPLPLVSRVKTEQPASQPEAATPYSVVCTPVAKRLWEGGSSRDGGGVGSGGGGGARKAARYSQEVVRGSAIQSPGALGLAMGMGSNVTSLAGMVASGGLSGSAGTNGSSAAGLGMSEGASPGTLSTYASDSPISYHDDEEEEEGTDECAEEQYRQICNMYTMYSMLNMGAAAAGERVEALPDHTETRGRMRGRDLTCLPAELIAQIGNRCHPKLYEEGDPAEKLELVSGTSVYISRAQLMNCHVSAGTRHKVLLRRLLAAFFDRNTLANSCGTGIRSSTNDPSRKPLDNRVLHAVKFYCQNFATSFKESEMNAIAADMCTNARRVVRKSWIPKLKLLMAESDAYSAYLPDGVKMEDDTLGADPAFDSASVEAAGGAGMESGGSSGESLPGVGGDGGPLF</sequence>
<dbReference type="AlphaFoldDB" id="A0A8C9Z086"/>
<keyword evidence="9" id="KW-1185">Reference proteome</keyword>
<dbReference type="PANTHER" id="PTHR46105:SF3">
    <property type="entry name" value="NUCLEUS ACCUMBENS-ASSOCIATED PROTEIN 1"/>
    <property type="match status" value="1"/>
</dbReference>
<dbReference type="FunFam" id="1.10.10.2590:FF:000002">
    <property type="entry name" value="Putative nucleus accumbens-associated protein 2"/>
    <property type="match status" value="1"/>
</dbReference>
<feature type="region of interest" description="Disordered" evidence="5">
    <location>
        <begin position="630"/>
        <end position="657"/>
    </location>
</feature>
<dbReference type="InterPro" id="IPR050457">
    <property type="entry name" value="ZnFinger_BTB_dom_contain"/>
</dbReference>
<dbReference type="Gene3D" id="1.10.10.2590">
    <property type="entry name" value="BEN domain"/>
    <property type="match status" value="1"/>
</dbReference>
<keyword evidence="2" id="KW-1017">Isopeptide bond</keyword>